<comment type="similarity">
    <text evidence="13">Belongs to the SelWTH family.</text>
</comment>
<protein>
    <recommendedName>
        <fullName evidence="15">Migration and invasion enhancer 1</fullName>
    </recommendedName>
</protein>
<evidence type="ECO:0000256" key="10">
    <source>
        <dbReference type="ARBA" id="ARBA00023288"/>
    </source>
</evidence>
<evidence type="ECO:0000256" key="7">
    <source>
        <dbReference type="ARBA" id="ARBA00023136"/>
    </source>
</evidence>
<keyword evidence="5" id="KW-0053">Apoptosis</keyword>
<evidence type="ECO:0000256" key="6">
    <source>
        <dbReference type="ARBA" id="ARBA00022990"/>
    </source>
</evidence>
<evidence type="ECO:0000256" key="5">
    <source>
        <dbReference type="ARBA" id="ARBA00022703"/>
    </source>
</evidence>
<keyword evidence="10" id="KW-0449">Lipoprotein</keyword>
<evidence type="ECO:0000313" key="16">
    <source>
        <dbReference type="EMBL" id="KAK0174143.1"/>
    </source>
</evidence>
<dbReference type="GO" id="GO:0005886">
    <property type="term" value="C:plasma membrane"/>
    <property type="evidence" value="ECO:0007669"/>
    <property type="project" value="UniProtKB-SubCell"/>
</dbReference>
<evidence type="ECO:0000256" key="12">
    <source>
        <dbReference type="ARBA" id="ARBA00055778"/>
    </source>
</evidence>
<dbReference type="AlphaFoldDB" id="A0AA39KU92"/>
<comment type="subcellular location">
    <subcellularLocation>
        <location evidence="1">Cell membrane</location>
        <topology evidence="1">Lipid-anchor</topology>
        <orientation evidence="1">Cytoplasmic side</orientation>
    </subcellularLocation>
    <subcellularLocation>
        <location evidence="2">Cytoplasm</location>
        <location evidence="2">Cytosol</location>
    </subcellularLocation>
</comment>
<keyword evidence="8" id="KW-1015">Disulfide bond</keyword>
<dbReference type="InterPro" id="IPR011893">
    <property type="entry name" value="Selenoprotein_Rdx-typ"/>
</dbReference>
<keyword evidence="11" id="KW-0636">Prenylation</keyword>
<reference evidence="16" key="1">
    <citation type="journal article" date="2023" name="bioRxiv">
        <title>Scaffold-level genome assemblies of two parasitoid biocontrol wasps reveal the parthenogenesis mechanism and an associated novel virus.</title>
        <authorList>
            <person name="Inwood S."/>
            <person name="Skelly J."/>
            <person name="Guhlin J."/>
            <person name="Harrop T."/>
            <person name="Goldson S."/>
            <person name="Dearden P."/>
        </authorList>
    </citation>
    <scope>NUCLEOTIDE SEQUENCE</scope>
    <source>
        <strain evidence="16">Irish</strain>
        <tissue evidence="16">Whole body</tissue>
    </source>
</reference>
<organism evidence="16 17">
    <name type="scientific">Microctonus aethiopoides</name>
    <dbReference type="NCBI Taxonomy" id="144406"/>
    <lineage>
        <taxon>Eukaryota</taxon>
        <taxon>Metazoa</taxon>
        <taxon>Ecdysozoa</taxon>
        <taxon>Arthropoda</taxon>
        <taxon>Hexapoda</taxon>
        <taxon>Insecta</taxon>
        <taxon>Pterygota</taxon>
        <taxon>Neoptera</taxon>
        <taxon>Endopterygota</taxon>
        <taxon>Hymenoptera</taxon>
        <taxon>Apocrita</taxon>
        <taxon>Ichneumonoidea</taxon>
        <taxon>Braconidae</taxon>
        <taxon>Euphorinae</taxon>
        <taxon>Microctonus</taxon>
    </lineage>
</organism>
<comment type="subunit">
    <text evidence="14">Interacts with GPX1.</text>
</comment>
<dbReference type="SUPFAM" id="SSF52833">
    <property type="entry name" value="Thioredoxin-like"/>
    <property type="match status" value="1"/>
</dbReference>
<evidence type="ECO:0000256" key="2">
    <source>
        <dbReference type="ARBA" id="ARBA00004514"/>
    </source>
</evidence>
<evidence type="ECO:0000256" key="8">
    <source>
        <dbReference type="ARBA" id="ARBA00023157"/>
    </source>
</evidence>
<evidence type="ECO:0000313" key="17">
    <source>
        <dbReference type="Proteomes" id="UP001168990"/>
    </source>
</evidence>
<keyword evidence="6" id="KW-0007">Acetylation</keyword>
<evidence type="ECO:0000256" key="14">
    <source>
        <dbReference type="ARBA" id="ARBA00065658"/>
    </source>
</evidence>
<keyword evidence="9" id="KW-0676">Redox-active center</keyword>
<evidence type="ECO:0000256" key="15">
    <source>
        <dbReference type="ARBA" id="ARBA00069166"/>
    </source>
</evidence>
<comment type="function">
    <text evidence="12">Increases cell migration by inducing filopodia formation at the leading edge of migrating cells. Plays a role in regulation of apoptosis, possibly through control of CASP3. May be involved in a redox-related process.</text>
</comment>
<gene>
    <name evidence="16" type="ORF">PV328_007252</name>
</gene>
<accession>A0AA39KU92</accession>
<keyword evidence="4" id="KW-0963">Cytoplasm</keyword>
<keyword evidence="7" id="KW-0472">Membrane</keyword>
<sequence>MANVKVNVEYCGACGHQKQFLEMANLIKQIVPQAEISGIVGRQGSYEVSIDDKLVHSKLQTMAFPDFAEVSDIVKDVSNGMPIRNVDKHQPINCILM</sequence>
<evidence type="ECO:0000256" key="4">
    <source>
        <dbReference type="ARBA" id="ARBA00022490"/>
    </source>
</evidence>
<dbReference type="PANTHER" id="PTHR15124:SF27">
    <property type="entry name" value="MIGRATION AND INVASION ENHANCER 1"/>
    <property type="match status" value="1"/>
</dbReference>
<dbReference type="GO" id="GO:0043066">
    <property type="term" value="P:negative regulation of apoptotic process"/>
    <property type="evidence" value="ECO:0007669"/>
    <property type="project" value="TreeGrafter"/>
</dbReference>
<dbReference type="EMBL" id="JAQQBS010000002">
    <property type="protein sequence ID" value="KAK0174143.1"/>
    <property type="molecule type" value="Genomic_DNA"/>
</dbReference>
<keyword evidence="3" id="KW-1003">Cell membrane</keyword>
<dbReference type="GO" id="GO:0006915">
    <property type="term" value="P:apoptotic process"/>
    <property type="evidence" value="ECO:0007669"/>
    <property type="project" value="UniProtKB-KW"/>
</dbReference>
<dbReference type="InterPro" id="IPR051441">
    <property type="entry name" value="SelW_related"/>
</dbReference>
<keyword evidence="17" id="KW-1185">Reference proteome</keyword>
<name>A0AA39KU92_9HYME</name>
<dbReference type="Proteomes" id="UP001168990">
    <property type="component" value="Unassembled WGS sequence"/>
</dbReference>
<evidence type="ECO:0000256" key="3">
    <source>
        <dbReference type="ARBA" id="ARBA00022475"/>
    </source>
</evidence>
<dbReference type="PANTHER" id="PTHR15124">
    <property type="entry name" value="SELENOPROTEIN W"/>
    <property type="match status" value="1"/>
</dbReference>
<evidence type="ECO:0000256" key="1">
    <source>
        <dbReference type="ARBA" id="ARBA00004342"/>
    </source>
</evidence>
<dbReference type="Pfam" id="PF10262">
    <property type="entry name" value="Rdx"/>
    <property type="match status" value="1"/>
</dbReference>
<dbReference type="Gene3D" id="3.40.30.10">
    <property type="entry name" value="Glutaredoxin"/>
    <property type="match status" value="1"/>
</dbReference>
<proteinExistence type="inferred from homology"/>
<dbReference type="NCBIfam" id="TIGR02174">
    <property type="entry name" value="CXXU_selWTH"/>
    <property type="match status" value="1"/>
</dbReference>
<dbReference type="GO" id="GO:0051491">
    <property type="term" value="P:positive regulation of filopodium assembly"/>
    <property type="evidence" value="ECO:0007669"/>
    <property type="project" value="TreeGrafter"/>
</dbReference>
<evidence type="ECO:0000256" key="13">
    <source>
        <dbReference type="ARBA" id="ARBA00060789"/>
    </source>
</evidence>
<dbReference type="GO" id="GO:0005829">
    <property type="term" value="C:cytosol"/>
    <property type="evidence" value="ECO:0007669"/>
    <property type="project" value="UniProtKB-SubCell"/>
</dbReference>
<dbReference type="InterPro" id="IPR036249">
    <property type="entry name" value="Thioredoxin-like_sf"/>
</dbReference>
<evidence type="ECO:0000256" key="11">
    <source>
        <dbReference type="ARBA" id="ARBA00023289"/>
    </source>
</evidence>
<evidence type="ECO:0000256" key="9">
    <source>
        <dbReference type="ARBA" id="ARBA00023284"/>
    </source>
</evidence>
<comment type="caution">
    <text evidence="16">The sequence shown here is derived from an EMBL/GenBank/DDBJ whole genome shotgun (WGS) entry which is preliminary data.</text>
</comment>
<dbReference type="FunFam" id="3.40.30.10:FF:000131">
    <property type="entry name" value="migration and invasion enhancer 1"/>
    <property type="match status" value="1"/>
</dbReference>
<reference evidence="16" key="2">
    <citation type="submission" date="2023-03" db="EMBL/GenBank/DDBJ databases">
        <authorList>
            <person name="Inwood S.N."/>
            <person name="Skelly J.G."/>
            <person name="Guhlin J."/>
            <person name="Harrop T.W.R."/>
            <person name="Goldson S.G."/>
            <person name="Dearden P.K."/>
        </authorList>
    </citation>
    <scope>NUCLEOTIDE SEQUENCE</scope>
    <source>
        <strain evidence="16">Irish</strain>
        <tissue evidence="16">Whole body</tissue>
    </source>
</reference>